<evidence type="ECO:0000313" key="3">
    <source>
        <dbReference type="Proteomes" id="UP000263642"/>
    </source>
</evidence>
<dbReference type="AlphaFoldDB" id="A0A3D3RF48"/>
<dbReference type="Proteomes" id="UP000263642">
    <property type="component" value="Unassembled WGS sequence"/>
</dbReference>
<protein>
    <submittedName>
        <fullName evidence="2">Uncharacterized protein</fullName>
    </submittedName>
</protein>
<sequence length="346" mass="39951">MLQNHIRIPLVFCCACSLLLLSGQRTARGEDAVPQRLIKAWEASRNRIQSLYLKIRNETTSPYELTEIARMTGRVSFVKATEIVAFDAERQLKRFQWDEQEHAKKDEQGHYTLETIRGHEWVTATEGGLNRNAPLPGNVGMQYGKNYYPFHNLIHRSEYMRENAIYVADPLASQEDISKAKWSSLPEALTLRDFQLLKEDANEFVISWTGKIPASGKQARQVFTISKTFGFRVKREEFYLMPQEQLISSCECRDFREVAKEIWLPYKVAQQFFRDGKLITRTNMKVLEAKVNQDVSRDTHFEFAPGTQVTDLSQLTPAQVKDLKETRNLGYARAFTVGEKKSEVQK</sequence>
<organism evidence="2 3">
    <name type="scientific">Gimesia maris</name>
    <dbReference type="NCBI Taxonomy" id="122"/>
    <lineage>
        <taxon>Bacteria</taxon>
        <taxon>Pseudomonadati</taxon>
        <taxon>Planctomycetota</taxon>
        <taxon>Planctomycetia</taxon>
        <taxon>Planctomycetales</taxon>
        <taxon>Planctomycetaceae</taxon>
        <taxon>Gimesia</taxon>
    </lineage>
</organism>
<evidence type="ECO:0000256" key="1">
    <source>
        <dbReference type="SAM" id="SignalP"/>
    </source>
</evidence>
<dbReference type="EMBL" id="DQAY01000166">
    <property type="protein sequence ID" value="HCO26657.1"/>
    <property type="molecule type" value="Genomic_DNA"/>
</dbReference>
<comment type="caution">
    <text evidence="2">The sequence shown here is derived from an EMBL/GenBank/DDBJ whole genome shotgun (WGS) entry which is preliminary data.</text>
</comment>
<gene>
    <name evidence="2" type="ORF">DIT97_27935</name>
</gene>
<feature type="signal peptide" evidence="1">
    <location>
        <begin position="1"/>
        <end position="27"/>
    </location>
</feature>
<feature type="chain" id="PRO_5017795104" evidence="1">
    <location>
        <begin position="28"/>
        <end position="346"/>
    </location>
</feature>
<keyword evidence="1" id="KW-0732">Signal</keyword>
<proteinExistence type="predicted"/>
<accession>A0A3D3RF48</accession>
<reference evidence="2 3" key="1">
    <citation type="journal article" date="2018" name="Nat. Biotechnol.">
        <title>A standardized bacterial taxonomy based on genome phylogeny substantially revises the tree of life.</title>
        <authorList>
            <person name="Parks D.H."/>
            <person name="Chuvochina M."/>
            <person name="Waite D.W."/>
            <person name="Rinke C."/>
            <person name="Skarshewski A."/>
            <person name="Chaumeil P.A."/>
            <person name="Hugenholtz P."/>
        </authorList>
    </citation>
    <scope>NUCLEOTIDE SEQUENCE [LARGE SCALE GENOMIC DNA]</scope>
    <source>
        <strain evidence="2">UBA9375</strain>
    </source>
</reference>
<name>A0A3D3RF48_9PLAN</name>
<evidence type="ECO:0000313" key="2">
    <source>
        <dbReference type="EMBL" id="HCO26657.1"/>
    </source>
</evidence>